<organism evidence="11 12">
    <name type="scientific">Zopfia rhizophila CBS 207.26</name>
    <dbReference type="NCBI Taxonomy" id="1314779"/>
    <lineage>
        <taxon>Eukaryota</taxon>
        <taxon>Fungi</taxon>
        <taxon>Dikarya</taxon>
        <taxon>Ascomycota</taxon>
        <taxon>Pezizomycotina</taxon>
        <taxon>Dothideomycetes</taxon>
        <taxon>Dothideomycetes incertae sedis</taxon>
        <taxon>Zopfiaceae</taxon>
        <taxon>Zopfia</taxon>
    </lineage>
</organism>
<accession>A0A6A6EQT2</accession>
<dbReference type="OrthoDB" id="430354at2759"/>
<reference evidence="11" key="1">
    <citation type="journal article" date="2020" name="Stud. Mycol.">
        <title>101 Dothideomycetes genomes: a test case for predicting lifestyles and emergence of pathogens.</title>
        <authorList>
            <person name="Haridas S."/>
            <person name="Albert R."/>
            <person name="Binder M."/>
            <person name="Bloem J."/>
            <person name="Labutti K."/>
            <person name="Salamov A."/>
            <person name="Andreopoulos B."/>
            <person name="Baker S."/>
            <person name="Barry K."/>
            <person name="Bills G."/>
            <person name="Bluhm B."/>
            <person name="Cannon C."/>
            <person name="Castanera R."/>
            <person name="Culley D."/>
            <person name="Daum C."/>
            <person name="Ezra D."/>
            <person name="Gonzalez J."/>
            <person name="Henrissat B."/>
            <person name="Kuo A."/>
            <person name="Liang C."/>
            <person name="Lipzen A."/>
            <person name="Lutzoni F."/>
            <person name="Magnuson J."/>
            <person name="Mondo S."/>
            <person name="Nolan M."/>
            <person name="Ohm R."/>
            <person name="Pangilinan J."/>
            <person name="Park H.-J."/>
            <person name="Ramirez L."/>
            <person name="Alfaro M."/>
            <person name="Sun H."/>
            <person name="Tritt A."/>
            <person name="Yoshinaga Y."/>
            <person name="Zwiers L.-H."/>
            <person name="Turgeon B."/>
            <person name="Goodwin S."/>
            <person name="Spatafora J."/>
            <person name="Crous P."/>
            <person name="Grigoriev I."/>
        </authorList>
    </citation>
    <scope>NUCLEOTIDE SEQUENCE</scope>
    <source>
        <strain evidence="11">CBS 207.26</strain>
    </source>
</reference>
<evidence type="ECO:0000256" key="6">
    <source>
        <dbReference type="ARBA" id="ARBA00022968"/>
    </source>
</evidence>
<keyword evidence="9" id="KW-0472">Membrane</keyword>
<dbReference type="InterPro" id="IPR022751">
    <property type="entry name" value="Alpha_mannosyltransferase"/>
</dbReference>
<dbReference type="GO" id="GO:0000026">
    <property type="term" value="F:alpha-1,2-mannosyltransferase activity"/>
    <property type="evidence" value="ECO:0007669"/>
    <property type="project" value="TreeGrafter"/>
</dbReference>
<comment type="pathway">
    <text evidence="2">Protein modification; protein glycosylation.</text>
</comment>
<evidence type="ECO:0000256" key="5">
    <source>
        <dbReference type="ARBA" id="ARBA00022692"/>
    </source>
</evidence>
<dbReference type="PANTHER" id="PTHR31646">
    <property type="entry name" value="ALPHA-1,2-MANNOSYLTRANSFERASE MNN2"/>
    <property type="match status" value="1"/>
</dbReference>
<evidence type="ECO:0000256" key="9">
    <source>
        <dbReference type="ARBA" id="ARBA00023136"/>
    </source>
</evidence>
<keyword evidence="4 11" id="KW-0808">Transferase</keyword>
<keyword evidence="7" id="KW-1133">Transmembrane helix</keyword>
<keyword evidence="12" id="KW-1185">Reference proteome</keyword>
<evidence type="ECO:0000313" key="11">
    <source>
        <dbReference type="EMBL" id="KAF2193525.1"/>
    </source>
</evidence>
<evidence type="ECO:0000256" key="1">
    <source>
        <dbReference type="ARBA" id="ARBA00004323"/>
    </source>
</evidence>
<dbReference type="GO" id="GO:0046354">
    <property type="term" value="P:mannan biosynthetic process"/>
    <property type="evidence" value="ECO:0007669"/>
    <property type="project" value="TreeGrafter"/>
</dbReference>
<dbReference type="AlphaFoldDB" id="A0A6A6EQT2"/>
<evidence type="ECO:0000256" key="7">
    <source>
        <dbReference type="ARBA" id="ARBA00022989"/>
    </source>
</evidence>
<evidence type="ECO:0000256" key="4">
    <source>
        <dbReference type="ARBA" id="ARBA00022679"/>
    </source>
</evidence>
<sequence length="222" mass="24950">MSSDEHRTSRAALHSHRPRLPLHAASRRPHPPCWILPRGWDEYNATVSKEVLPSLNARCRVLSDIYFQGPNTALPKSYQFKVFTILFSGFEDVMFPDADAFPAHNPDELFISEPYTTHGLVTWSDPFANTASSHYFHIAGLPPVPVGTRYSTEFGQLLLNKAKHAASLVLMVYYNYCSPSYYYPLLCQRSHGAGDEETFIHAAMAIDTPFYQVKTGVSSLGH</sequence>
<gene>
    <name evidence="11" type="ORF">K469DRAFT_691091</name>
</gene>
<dbReference type="PANTHER" id="PTHR31646:SF1">
    <property type="entry name" value="ALPHA-1,2-MANNOSYLTRANSFERASE MNN2"/>
    <property type="match status" value="1"/>
</dbReference>
<proteinExistence type="inferred from homology"/>
<evidence type="ECO:0000256" key="8">
    <source>
        <dbReference type="ARBA" id="ARBA00023034"/>
    </source>
</evidence>
<comment type="subcellular location">
    <subcellularLocation>
        <location evidence="1">Golgi apparatus membrane</location>
        <topology evidence="1">Single-pass type II membrane protein</topology>
    </subcellularLocation>
</comment>
<dbReference type="InterPro" id="IPR029044">
    <property type="entry name" value="Nucleotide-diphossugar_trans"/>
</dbReference>
<protein>
    <submittedName>
        <fullName evidence="11">Glycosyltransferase family 71 protein</fullName>
    </submittedName>
</protein>
<evidence type="ECO:0000256" key="2">
    <source>
        <dbReference type="ARBA" id="ARBA00004922"/>
    </source>
</evidence>
<dbReference type="SUPFAM" id="SSF53448">
    <property type="entry name" value="Nucleotide-diphospho-sugar transferases"/>
    <property type="match status" value="1"/>
</dbReference>
<dbReference type="EMBL" id="ML994613">
    <property type="protein sequence ID" value="KAF2193525.1"/>
    <property type="molecule type" value="Genomic_DNA"/>
</dbReference>
<feature type="compositionally biased region" description="Basic residues" evidence="10">
    <location>
        <begin position="13"/>
        <end position="27"/>
    </location>
</feature>
<comment type="similarity">
    <text evidence="3">Belongs to the MNN1/MNT family.</text>
</comment>
<evidence type="ECO:0000256" key="3">
    <source>
        <dbReference type="ARBA" id="ARBA00009105"/>
    </source>
</evidence>
<name>A0A6A6EQT2_9PEZI</name>
<evidence type="ECO:0000256" key="10">
    <source>
        <dbReference type="SAM" id="MobiDB-lite"/>
    </source>
</evidence>
<keyword evidence="6" id="KW-0735">Signal-anchor</keyword>
<keyword evidence="5" id="KW-0812">Transmembrane</keyword>
<evidence type="ECO:0000313" key="12">
    <source>
        <dbReference type="Proteomes" id="UP000800200"/>
    </source>
</evidence>
<keyword evidence="8" id="KW-0333">Golgi apparatus</keyword>
<dbReference type="GO" id="GO:0000139">
    <property type="term" value="C:Golgi membrane"/>
    <property type="evidence" value="ECO:0007669"/>
    <property type="project" value="UniProtKB-SubCell"/>
</dbReference>
<dbReference type="Pfam" id="PF11051">
    <property type="entry name" value="Mannosyl_trans3"/>
    <property type="match status" value="2"/>
</dbReference>
<dbReference type="Proteomes" id="UP000800200">
    <property type="component" value="Unassembled WGS sequence"/>
</dbReference>
<feature type="region of interest" description="Disordered" evidence="10">
    <location>
        <begin position="1"/>
        <end position="27"/>
    </location>
</feature>